<dbReference type="PANTHER" id="PTHR30346">
    <property type="entry name" value="TRANSCRIPTIONAL DUAL REGULATOR HCAR-RELATED"/>
    <property type="match status" value="1"/>
</dbReference>
<dbReference type="Pfam" id="PF03466">
    <property type="entry name" value="LysR_substrate"/>
    <property type="match status" value="1"/>
</dbReference>
<dbReference type="Proteomes" id="UP001150259">
    <property type="component" value="Unassembled WGS sequence"/>
</dbReference>
<feature type="domain" description="HTH lysR-type" evidence="5">
    <location>
        <begin position="2"/>
        <end position="59"/>
    </location>
</feature>
<dbReference type="InterPro" id="IPR036390">
    <property type="entry name" value="WH_DNA-bd_sf"/>
</dbReference>
<dbReference type="Gene3D" id="3.40.190.10">
    <property type="entry name" value="Periplasmic binding protein-like II"/>
    <property type="match status" value="2"/>
</dbReference>
<proteinExistence type="inferred from homology"/>
<accession>A0ABT5GFN2</accession>
<dbReference type="EMBL" id="JAPFQL010000021">
    <property type="protein sequence ID" value="MDC5696924.1"/>
    <property type="molecule type" value="Genomic_DNA"/>
</dbReference>
<dbReference type="RefSeq" id="WP_272461499.1">
    <property type="nucleotide sequence ID" value="NZ_JAPFQL010000021.1"/>
</dbReference>
<evidence type="ECO:0000313" key="6">
    <source>
        <dbReference type="EMBL" id="MDC5696924.1"/>
    </source>
</evidence>
<comment type="caution">
    <text evidence="6">The sequence shown here is derived from an EMBL/GenBank/DDBJ whole genome shotgun (WGS) entry which is preliminary data.</text>
</comment>
<keyword evidence="7" id="KW-1185">Reference proteome</keyword>
<dbReference type="SUPFAM" id="SSF53850">
    <property type="entry name" value="Periplasmic binding protein-like II"/>
    <property type="match status" value="1"/>
</dbReference>
<evidence type="ECO:0000256" key="1">
    <source>
        <dbReference type="ARBA" id="ARBA00009437"/>
    </source>
</evidence>
<keyword evidence="2" id="KW-0805">Transcription regulation</keyword>
<evidence type="ECO:0000256" key="4">
    <source>
        <dbReference type="ARBA" id="ARBA00023163"/>
    </source>
</evidence>
<evidence type="ECO:0000313" key="7">
    <source>
        <dbReference type="Proteomes" id="UP001150259"/>
    </source>
</evidence>
<protein>
    <submittedName>
        <fullName evidence="6">LysR family transcriptional regulator</fullName>
    </submittedName>
</protein>
<dbReference type="PANTHER" id="PTHR30346:SF29">
    <property type="entry name" value="LYSR SUBSTRATE-BINDING"/>
    <property type="match status" value="1"/>
</dbReference>
<evidence type="ECO:0000259" key="5">
    <source>
        <dbReference type="PROSITE" id="PS50931"/>
    </source>
</evidence>
<dbReference type="Gene3D" id="1.10.10.10">
    <property type="entry name" value="Winged helix-like DNA-binding domain superfamily/Winged helix DNA-binding domain"/>
    <property type="match status" value="1"/>
</dbReference>
<dbReference type="InterPro" id="IPR036388">
    <property type="entry name" value="WH-like_DNA-bd_sf"/>
</dbReference>
<sequence>MLDTHRIRVFRSVMASGSIQAAADNLGFTPSAISQQISALQKETGLTLFEREGRGLSPTAAAHSLVKHTNELMGELSKLDAVVTDLREGRSGRLTIGYFASAGAEWMPTLARRLAQEMPNLVLELILNEVPRRGGSPFDLNIVVDVPGAQDPHGSRRVPLATDPYVALLPADHPLADASEITLAQLEGDTWISNDLPQAICSKILAASCEAAGFRPRFAVQAQDHYTAIAFVRAGVGITVIPGLAGHVPPSDPHIRVLPIAPPQPVRHIAAVVRDPGGNTAANRAVELLLDLLR</sequence>
<organism evidence="6 7">
    <name type="scientific">Intrasporangium calvum</name>
    <dbReference type="NCBI Taxonomy" id="53358"/>
    <lineage>
        <taxon>Bacteria</taxon>
        <taxon>Bacillati</taxon>
        <taxon>Actinomycetota</taxon>
        <taxon>Actinomycetes</taxon>
        <taxon>Micrococcales</taxon>
        <taxon>Intrasporangiaceae</taxon>
        <taxon>Intrasporangium</taxon>
    </lineage>
</organism>
<evidence type="ECO:0000256" key="2">
    <source>
        <dbReference type="ARBA" id="ARBA00023015"/>
    </source>
</evidence>
<name>A0ABT5GFN2_9MICO</name>
<keyword evidence="4" id="KW-0804">Transcription</keyword>
<comment type="similarity">
    <text evidence="1">Belongs to the LysR transcriptional regulatory family.</text>
</comment>
<dbReference type="Pfam" id="PF00126">
    <property type="entry name" value="HTH_1"/>
    <property type="match status" value="1"/>
</dbReference>
<dbReference type="PROSITE" id="PS50931">
    <property type="entry name" value="HTH_LYSR"/>
    <property type="match status" value="1"/>
</dbReference>
<evidence type="ECO:0000256" key="3">
    <source>
        <dbReference type="ARBA" id="ARBA00023125"/>
    </source>
</evidence>
<keyword evidence="3" id="KW-0238">DNA-binding</keyword>
<dbReference type="SUPFAM" id="SSF46785">
    <property type="entry name" value="Winged helix' DNA-binding domain"/>
    <property type="match status" value="1"/>
</dbReference>
<dbReference type="InterPro" id="IPR005119">
    <property type="entry name" value="LysR_subst-bd"/>
</dbReference>
<dbReference type="InterPro" id="IPR000847">
    <property type="entry name" value="LysR_HTH_N"/>
</dbReference>
<gene>
    <name evidence="6" type="ORF">OO014_06600</name>
</gene>
<reference evidence="6 7" key="1">
    <citation type="submission" date="2022-11" db="EMBL/GenBank/DDBJ databases">
        <title>Anaerobic phenanthrene biodegradation by a DNRA strain PheN6.</title>
        <authorList>
            <person name="Zhang Z."/>
        </authorList>
    </citation>
    <scope>NUCLEOTIDE SEQUENCE [LARGE SCALE GENOMIC DNA]</scope>
    <source>
        <strain evidence="6 7">PheN6</strain>
    </source>
</reference>